<protein>
    <recommendedName>
        <fullName evidence="1">Integrase catalytic domain-containing protein</fullName>
    </recommendedName>
</protein>
<reference evidence="2 3" key="1">
    <citation type="submission" date="2023-02" db="EMBL/GenBank/DDBJ databases">
        <title>LHISI_Scaffold_Assembly.</title>
        <authorList>
            <person name="Stuart O.P."/>
            <person name="Cleave R."/>
            <person name="Magrath M.J.L."/>
            <person name="Mikheyev A.S."/>
        </authorList>
    </citation>
    <scope>NUCLEOTIDE SEQUENCE [LARGE SCALE GENOMIC DNA]</scope>
    <source>
        <strain evidence="2">Daus_M_001</strain>
        <tissue evidence="2">Leg muscle</tissue>
    </source>
</reference>
<evidence type="ECO:0000313" key="3">
    <source>
        <dbReference type="Proteomes" id="UP001159363"/>
    </source>
</evidence>
<organism evidence="2 3">
    <name type="scientific">Dryococelus australis</name>
    <dbReference type="NCBI Taxonomy" id="614101"/>
    <lineage>
        <taxon>Eukaryota</taxon>
        <taxon>Metazoa</taxon>
        <taxon>Ecdysozoa</taxon>
        <taxon>Arthropoda</taxon>
        <taxon>Hexapoda</taxon>
        <taxon>Insecta</taxon>
        <taxon>Pterygota</taxon>
        <taxon>Neoptera</taxon>
        <taxon>Polyneoptera</taxon>
        <taxon>Phasmatodea</taxon>
        <taxon>Verophasmatodea</taxon>
        <taxon>Anareolatae</taxon>
        <taxon>Phasmatidae</taxon>
        <taxon>Eurycanthinae</taxon>
        <taxon>Dryococelus</taxon>
    </lineage>
</organism>
<feature type="domain" description="Integrase catalytic" evidence="1">
    <location>
        <begin position="1"/>
        <end position="67"/>
    </location>
</feature>
<dbReference type="EMBL" id="JARBHB010000003">
    <property type="protein sequence ID" value="KAJ8888844.1"/>
    <property type="molecule type" value="Genomic_DNA"/>
</dbReference>
<dbReference type="InterPro" id="IPR001584">
    <property type="entry name" value="Integrase_cat-core"/>
</dbReference>
<keyword evidence="3" id="KW-1185">Reference proteome</keyword>
<dbReference type="PROSITE" id="PS50994">
    <property type="entry name" value="INTEGRASE"/>
    <property type="match status" value="1"/>
</dbReference>
<name>A0ABQ9HWU1_9NEOP</name>
<evidence type="ECO:0000313" key="2">
    <source>
        <dbReference type="EMBL" id="KAJ8888844.1"/>
    </source>
</evidence>
<dbReference type="Gene3D" id="3.30.420.10">
    <property type="entry name" value="Ribonuclease H-like superfamily/Ribonuclease H"/>
    <property type="match status" value="1"/>
</dbReference>
<dbReference type="InterPro" id="IPR036397">
    <property type="entry name" value="RNaseH_sf"/>
</dbReference>
<evidence type="ECO:0000259" key="1">
    <source>
        <dbReference type="PROSITE" id="PS50994"/>
    </source>
</evidence>
<gene>
    <name evidence="2" type="ORF">PR048_008338</name>
</gene>
<sequence>MFVILDMFIKFVKLYPIKKATDQVITEKLMDYYVLEVSQPRKIISDNGSQFCSDKWKTLTTILGIELDILQCTIQLQIQYRCYHHRTYEYGLNPTLHCKILQVFQKVRLET</sequence>
<dbReference type="InterPro" id="IPR012337">
    <property type="entry name" value="RNaseH-like_sf"/>
</dbReference>
<dbReference type="SUPFAM" id="SSF53098">
    <property type="entry name" value="Ribonuclease H-like"/>
    <property type="match status" value="1"/>
</dbReference>
<accession>A0ABQ9HWU1</accession>
<proteinExistence type="predicted"/>
<comment type="caution">
    <text evidence="2">The sequence shown here is derived from an EMBL/GenBank/DDBJ whole genome shotgun (WGS) entry which is preliminary data.</text>
</comment>
<dbReference type="Proteomes" id="UP001159363">
    <property type="component" value="Chromosome 3"/>
</dbReference>